<dbReference type="PRINTS" id="PR00757">
    <property type="entry name" value="AMINEOXDASEF"/>
</dbReference>
<evidence type="ECO:0000313" key="6">
    <source>
        <dbReference type="Proteomes" id="UP000659223"/>
    </source>
</evidence>
<dbReference type="InterPro" id="IPR006311">
    <property type="entry name" value="TAT_signal"/>
</dbReference>
<dbReference type="RefSeq" id="WP_190019734.1">
    <property type="nucleotide sequence ID" value="NZ_BMUT01000001.1"/>
</dbReference>
<protein>
    <submittedName>
        <fullName evidence="5">Amine oxidase</fullName>
    </submittedName>
</protein>
<dbReference type="EMBL" id="BMUT01000001">
    <property type="protein sequence ID" value="GGX61946.1"/>
    <property type="molecule type" value="Genomic_DNA"/>
</dbReference>
<reference evidence="6" key="1">
    <citation type="journal article" date="2019" name="Int. J. Syst. Evol. Microbiol.">
        <title>The Global Catalogue of Microorganisms (GCM) 10K type strain sequencing project: providing services to taxonomists for standard genome sequencing and annotation.</title>
        <authorList>
            <consortium name="The Broad Institute Genomics Platform"/>
            <consortium name="The Broad Institute Genome Sequencing Center for Infectious Disease"/>
            <person name="Wu L."/>
            <person name="Ma J."/>
        </authorList>
    </citation>
    <scope>NUCLEOTIDE SEQUENCE [LARGE SCALE GENOMIC DNA]</scope>
    <source>
        <strain evidence="6">JCM 4586</strain>
    </source>
</reference>
<dbReference type="InterPro" id="IPR050703">
    <property type="entry name" value="Flavin_MAO"/>
</dbReference>
<feature type="domain" description="Amine oxidase" evidence="4">
    <location>
        <begin position="74"/>
        <end position="485"/>
    </location>
</feature>
<dbReference type="PROSITE" id="PS51318">
    <property type="entry name" value="TAT"/>
    <property type="match status" value="1"/>
</dbReference>
<sequence length="490" mass="51899">MTAEKPQSATEAAPEAGAGRAAVTRRSMLKTAGFAALAFGAATAGGNSAFAASSAGSTEEGGSFDAIVIGAGYAGVTAARELRAQGLRPLILEARDRLGGRVWTDTFAGEQIELGGAWVSERHALVEKELKRYNIGTVNDPSAEVSIGPTLTGYRNFTPAEAGARQGALLSKLFAGAEQVFERPYEPLYRKDLVTPLDRISLRDRINELKLSAEDEMWISGEAATYSGGNSSLGAYTHMAQWWALSGAKPEGWFGLIGRRPATGMTGLLKAILADAGADLRLNSPVAAISDDGRRVRVTTRAGKTFSAPVAVVAVPVNMWKTIAFTPGLPAVHAAATAQGVGIMSSKKFWMRVRGDFGRISASTPEGNLISSLHSRTQFANGEQLMIGFSENPNLDITNRAQVQQAIRQIVPSLTVLDIKGQDWGNDKWSGGSWGFRKPGQLLAQYPAIQQPFGRLSFATDDIANGWSGGFIDGAIESGLRAAQQAVKSV</sequence>
<name>A0ABQ2Y4Q4_9ACTN</name>
<dbReference type="InterPro" id="IPR002937">
    <property type="entry name" value="Amino_oxidase"/>
</dbReference>
<proteinExistence type="inferred from homology"/>
<organism evidence="5 6">
    <name type="scientific">Streptomyces hiroshimensis</name>
    <dbReference type="NCBI Taxonomy" id="66424"/>
    <lineage>
        <taxon>Bacteria</taxon>
        <taxon>Bacillati</taxon>
        <taxon>Actinomycetota</taxon>
        <taxon>Actinomycetes</taxon>
        <taxon>Kitasatosporales</taxon>
        <taxon>Streptomycetaceae</taxon>
        <taxon>Streptomyces</taxon>
    </lineage>
</organism>
<evidence type="ECO:0000256" key="2">
    <source>
        <dbReference type="ARBA" id="ARBA00005995"/>
    </source>
</evidence>
<gene>
    <name evidence="5" type="ORF">GCM10010324_03330</name>
</gene>
<dbReference type="Proteomes" id="UP000659223">
    <property type="component" value="Unassembled WGS sequence"/>
</dbReference>
<dbReference type="SUPFAM" id="SSF51905">
    <property type="entry name" value="FAD/NAD(P)-binding domain"/>
    <property type="match status" value="1"/>
</dbReference>
<dbReference type="InterPro" id="IPR001613">
    <property type="entry name" value="Flavin_amine_oxidase"/>
</dbReference>
<evidence type="ECO:0000256" key="3">
    <source>
        <dbReference type="ARBA" id="ARBA00023002"/>
    </source>
</evidence>
<evidence type="ECO:0000259" key="4">
    <source>
        <dbReference type="Pfam" id="PF01593"/>
    </source>
</evidence>
<dbReference type="PANTHER" id="PTHR43563">
    <property type="entry name" value="AMINE OXIDASE"/>
    <property type="match status" value="1"/>
</dbReference>
<comment type="cofactor">
    <cofactor evidence="1">
        <name>FAD</name>
        <dbReference type="ChEBI" id="CHEBI:57692"/>
    </cofactor>
</comment>
<comment type="similarity">
    <text evidence="2">Belongs to the flavin monoamine oxidase family.</text>
</comment>
<dbReference type="PANTHER" id="PTHR43563:SF1">
    <property type="entry name" value="AMINE OXIDASE [FLAVIN-CONTAINING] B"/>
    <property type="match status" value="1"/>
</dbReference>
<dbReference type="Pfam" id="PF01593">
    <property type="entry name" value="Amino_oxidase"/>
    <property type="match status" value="1"/>
</dbReference>
<dbReference type="InterPro" id="IPR036188">
    <property type="entry name" value="FAD/NAD-bd_sf"/>
</dbReference>
<accession>A0ABQ2Y4Q4</accession>
<comment type="caution">
    <text evidence="5">The sequence shown here is derived from an EMBL/GenBank/DDBJ whole genome shotgun (WGS) entry which is preliminary data.</text>
</comment>
<evidence type="ECO:0000256" key="1">
    <source>
        <dbReference type="ARBA" id="ARBA00001974"/>
    </source>
</evidence>
<keyword evidence="6" id="KW-1185">Reference proteome</keyword>
<evidence type="ECO:0000313" key="5">
    <source>
        <dbReference type="EMBL" id="GGX61946.1"/>
    </source>
</evidence>
<keyword evidence="3" id="KW-0560">Oxidoreductase</keyword>
<dbReference type="Gene3D" id="3.50.50.60">
    <property type="entry name" value="FAD/NAD(P)-binding domain"/>
    <property type="match status" value="1"/>
</dbReference>